<feature type="transmembrane region" description="Helical" evidence="1">
    <location>
        <begin position="38"/>
        <end position="59"/>
    </location>
</feature>
<evidence type="ECO:0000313" key="2">
    <source>
        <dbReference type="EMBL" id="AYV83610.1"/>
    </source>
</evidence>
<reference evidence="2" key="1">
    <citation type="submission" date="2018-10" db="EMBL/GenBank/DDBJ databases">
        <title>Hidden diversity of soil giant viruses.</title>
        <authorList>
            <person name="Schulz F."/>
            <person name="Alteio L."/>
            <person name="Goudeau D."/>
            <person name="Ryan E.M."/>
            <person name="Malmstrom R.R."/>
            <person name="Blanchard J."/>
            <person name="Woyke T."/>
        </authorList>
    </citation>
    <scope>NUCLEOTIDE SEQUENCE</scope>
    <source>
        <strain evidence="2">HYV1</strain>
    </source>
</reference>
<proteinExistence type="predicted"/>
<keyword evidence="1" id="KW-1133">Transmembrane helix</keyword>
<keyword evidence="1" id="KW-0812">Transmembrane</keyword>
<name>A0A3G5A8L5_9VIRU</name>
<organism evidence="2">
    <name type="scientific">Hyperionvirus sp</name>
    <dbReference type="NCBI Taxonomy" id="2487770"/>
    <lineage>
        <taxon>Viruses</taxon>
        <taxon>Varidnaviria</taxon>
        <taxon>Bamfordvirae</taxon>
        <taxon>Nucleocytoviricota</taxon>
        <taxon>Megaviricetes</taxon>
        <taxon>Imitervirales</taxon>
        <taxon>Mimiviridae</taxon>
        <taxon>Klosneuvirinae</taxon>
    </lineage>
</organism>
<evidence type="ECO:0000256" key="1">
    <source>
        <dbReference type="SAM" id="Phobius"/>
    </source>
</evidence>
<accession>A0A3G5A8L5</accession>
<keyword evidence="1" id="KW-0472">Membrane</keyword>
<sequence>MSSLYGSIESPIYQMPSLNEHPRRRREGEISQEVGEDIYFNMVASIICVLVVIFFIYVLTSQKN</sequence>
<gene>
    <name evidence="2" type="ORF">Hyperionvirus9_27</name>
</gene>
<dbReference type="EMBL" id="MK072391">
    <property type="protein sequence ID" value="AYV83610.1"/>
    <property type="molecule type" value="Genomic_DNA"/>
</dbReference>
<protein>
    <submittedName>
        <fullName evidence="2">Uncharacterized protein</fullName>
    </submittedName>
</protein>